<dbReference type="InterPro" id="IPR013325">
    <property type="entry name" value="RNA_pol_sigma_r2"/>
</dbReference>
<protein>
    <recommendedName>
        <fullName evidence="7">RNA polymerase sigma factor 70 region 4 type 2 domain-containing protein</fullName>
    </recommendedName>
</protein>
<dbReference type="InterPro" id="IPR039425">
    <property type="entry name" value="RNA_pol_sigma-70-like"/>
</dbReference>
<dbReference type="NCBIfam" id="TIGR02937">
    <property type="entry name" value="sigma70-ECF"/>
    <property type="match status" value="1"/>
</dbReference>
<evidence type="ECO:0000313" key="9">
    <source>
        <dbReference type="Proteomes" id="UP001501138"/>
    </source>
</evidence>
<dbReference type="PANTHER" id="PTHR43133">
    <property type="entry name" value="RNA POLYMERASE ECF-TYPE SIGMA FACTO"/>
    <property type="match status" value="1"/>
</dbReference>
<feature type="domain" description="RNA polymerase sigma factor 70 region 4 type 2" evidence="7">
    <location>
        <begin position="119"/>
        <end position="166"/>
    </location>
</feature>
<proteinExistence type="inferred from homology"/>
<dbReference type="Proteomes" id="UP001501138">
    <property type="component" value="Unassembled WGS sequence"/>
</dbReference>
<evidence type="ECO:0000256" key="1">
    <source>
        <dbReference type="ARBA" id="ARBA00010641"/>
    </source>
</evidence>
<dbReference type="InterPro" id="IPR013249">
    <property type="entry name" value="RNA_pol_sigma70_r4_t2"/>
</dbReference>
<evidence type="ECO:0000256" key="3">
    <source>
        <dbReference type="ARBA" id="ARBA00023082"/>
    </source>
</evidence>
<dbReference type="RefSeq" id="WP_344246754.1">
    <property type="nucleotide sequence ID" value="NZ_BAAAPM010000003.1"/>
</dbReference>
<dbReference type="CDD" id="cd06171">
    <property type="entry name" value="Sigma70_r4"/>
    <property type="match status" value="1"/>
</dbReference>
<keyword evidence="5" id="KW-0804">Transcription</keyword>
<dbReference type="SUPFAM" id="SSF88659">
    <property type="entry name" value="Sigma3 and sigma4 domains of RNA polymerase sigma factors"/>
    <property type="match status" value="1"/>
</dbReference>
<keyword evidence="2" id="KW-0805">Transcription regulation</keyword>
<dbReference type="PANTHER" id="PTHR43133:SF50">
    <property type="entry name" value="ECF RNA POLYMERASE SIGMA FACTOR SIGM"/>
    <property type="match status" value="1"/>
</dbReference>
<evidence type="ECO:0000313" key="8">
    <source>
        <dbReference type="EMBL" id="GAA1718250.1"/>
    </source>
</evidence>
<sequence>MAQWEDELAELAHERGRALVGYAYVLCGDQRFAEDLVQDALVKVFSRLRRRAPRGTAAGSEVHPLDGGSGTSEAYVRRAILTLYLDEYRRRRRWAERRHLVAVDDRVRGAASGATARADVAAALGRLAPRERACVVLRYFEDLTVPQIADALNLAQGTVKRYLSDATATLREVLQVPLDGPPAREAAQRAGQPHRQPHRQPTTDGRAAR</sequence>
<gene>
    <name evidence="8" type="ORF">GCM10009809_12680</name>
</gene>
<dbReference type="InterPro" id="IPR013324">
    <property type="entry name" value="RNA_pol_sigma_r3/r4-like"/>
</dbReference>
<keyword evidence="9" id="KW-1185">Reference proteome</keyword>
<evidence type="ECO:0000256" key="5">
    <source>
        <dbReference type="ARBA" id="ARBA00023163"/>
    </source>
</evidence>
<dbReference type="EMBL" id="BAAAPM010000003">
    <property type="protein sequence ID" value="GAA1718250.1"/>
    <property type="molecule type" value="Genomic_DNA"/>
</dbReference>
<evidence type="ECO:0000256" key="2">
    <source>
        <dbReference type="ARBA" id="ARBA00023015"/>
    </source>
</evidence>
<comment type="caution">
    <text evidence="8">The sequence shown here is derived from an EMBL/GenBank/DDBJ whole genome shotgun (WGS) entry which is preliminary data.</text>
</comment>
<reference evidence="9" key="1">
    <citation type="journal article" date="2019" name="Int. J. Syst. Evol. Microbiol.">
        <title>The Global Catalogue of Microorganisms (GCM) 10K type strain sequencing project: providing services to taxonomists for standard genome sequencing and annotation.</title>
        <authorList>
            <consortium name="The Broad Institute Genomics Platform"/>
            <consortium name="The Broad Institute Genome Sequencing Center for Infectious Disease"/>
            <person name="Wu L."/>
            <person name="Ma J."/>
        </authorList>
    </citation>
    <scope>NUCLEOTIDE SEQUENCE [LARGE SCALE GENOMIC DNA]</scope>
    <source>
        <strain evidence="9">JCM 15589</strain>
    </source>
</reference>
<feature type="region of interest" description="Disordered" evidence="6">
    <location>
        <begin position="180"/>
        <end position="209"/>
    </location>
</feature>
<name>A0ABP4V5E0_9MICO</name>
<accession>A0ABP4V5E0</accession>
<dbReference type="InterPro" id="IPR036388">
    <property type="entry name" value="WH-like_DNA-bd_sf"/>
</dbReference>
<keyword evidence="3" id="KW-0731">Sigma factor</keyword>
<dbReference type="Gene3D" id="1.10.10.10">
    <property type="entry name" value="Winged helix-like DNA-binding domain superfamily/Winged helix DNA-binding domain"/>
    <property type="match status" value="1"/>
</dbReference>
<evidence type="ECO:0000256" key="4">
    <source>
        <dbReference type="ARBA" id="ARBA00023125"/>
    </source>
</evidence>
<keyword evidence="4" id="KW-0238">DNA-binding</keyword>
<dbReference type="Gene3D" id="1.10.1740.10">
    <property type="match status" value="1"/>
</dbReference>
<evidence type="ECO:0000256" key="6">
    <source>
        <dbReference type="SAM" id="MobiDB-lite"/>
    </source>
</evidence>
<comment type="similarity">
    <text evidence="1">Belongs to the sigma-70 factor family. ECF subfamily.</text>
</comment>
<dbReference type="InterPro" id="IPR014284">
    <property type="entry name" value="RNA_pol_sigma-70_dom"/>
</dbReference>
<dbReference type="SUPFAM" id="SSF88946">
    <property type="entry name" value="Sigma2 domain of RNA polymerase sigma factors"/>
    <property type="match status" value="1"/>
</dbReference>
<organism evidence="8 9">
    <name type="scientific">Isoptericola hypogeus</name>
    <dbReference type="NCBI Taxonomy" id="300179"/>
    <lineage>
        <taxon>Bacteria</taxon>
        <taxon>Bacillati</taxon>
        <taxon>Actinomycetota</taxon>
        <taxon>Actinomycetes</taxon>
        <taxon>Micrococcales</taxon>
        <taxon>Promicromonosporaceae</taxon>
        <taxon>Isoptericola</taxon>
    </lineage>
</organism>
<dbReference type="Pfam" id="PF08281">
    <property type="entry name" value="Sigma70_r4_2"/>
    <property type="match status" value="1"/>
</dbReference>
<evidence type="ECO:0000259" key="7">
    <source>
        <dbReference type="Pfam" id="PF08281"/>
    </source>
</evidence>